<dbReference type="SUPFAM" id="SSF82199">
    <property type="entry name" value="SET domain"/>
    <property type="match status" value="1"/>
</dbReference>
<evidence type="ECO:0000313" key="1">
    <source>
        <dbReference type="EMBL" id="OQE22983.1"/>
    </source>
</evidence>
<evidence type="ECO:0008006" key="3">
    <source>
        <dbReference type="Google" id="ProtNLM"/>
    </source>
</evidence>
<comment type="caution">
    <text evidence="1">The sequence shown here is derived from an EMBL/GenBank/DDBJ whole genome shotgun (WGS) entry which is preliminary data.</text>
</comment>
<keyword evidence="2" id="KW-1185">Reference proteome</keyword>
<dbReference type="InterPro" id="IPR046341">
    <property type="entry name" value="SET_dom_sf"/>
</dbReference>
<sequence length="674" mass="75946">MASSQDQASGHSLESHKELVQWVSKFGGYIADSVFVAQDDHRGVHIQVKTDLPEAISKETRVINTPLGVTMSYFNAIDYKCAKGSFSSHDVVFPKEFLNSIGREEVTAFYLMGQFLRGEEGFWHPYLRTLPQPGQLTTPLLFEEQDVDWLQGTGIPDASVFRYKIWDEKFDEAITKLQELGFEGWEKYTWDLYLWAATIITSRAFSPKVLSGAVDEADLPEDSVPVLLPLIDLPNHRPLAKVEWRAGDEDVGLLVQESVAPGEEISNNYGPRNNEQLLMNYGFCILNNPTDYRIVKLGLPADSPLGQAKARHAEMYPEMATNEDHYYIFNIFYPLLAREGPMEHSIFSPALFNAISVAQANDRERKRIEIAETGISIPGGYGSGRNTLAVLAQISFELIAHIAHLQETAQGLPEKPANLKQTFAQIYRNGQITLDKTALVTAAWTISRARDHQRGETWEDIKVLLSELMQRISTTMDQFTPEIISRIRVRVLERQSLLSKNGELYRLGEIYSLLPAEMQEPSQKCFGRILSEASSQRVPALQTDPQALFALVVNLLVATRRSSKVQSKLSSRLTRWVDFLLEEYPLQSNAEDGCCEVLEQLSAYARNQGAQSWAESDGVSWLDSDSGWLDSKWLQWAWRVVNGEMVLIPLDPLQVLITGSPEMPKQAVLYVPQE</sequence>
<proteinExistence type="predicted"/>
<evidence type="ECO:0000313" key="2">
    <source>
        <dbReference type="Proteomes" id="UP000191285"/>
    </source>
</evidence>
<reference evidence="2" key="1">
    <citation type="journal article" date="2017" name="Nat. Microbiol.">
        <title>Global analysis of biosynthetic gene clusters reveals vast potential of secondary metabolite production in Penicillium species.</title>
        <authorList>
            <person name="Nielsen J.C."/>
            <person name="Grijseels S."/>
            <person name="Prigent S."/>
            <person name="Ji B."/>
            <person name="Dainat J."/>
            <person name="Nielsen K.F."/>
            <person name="Frisvad J.C."/>
            <person name="Workman M."/>
            <person name="Nielsen J."/>
        </authorList>
    </citation>
    <scope>NUCLEOTIDE SEQUENCE [LARGE SCALE GENOMIC DNA]</scope>
    <source>
        <strain evidence="2">IBT 24891</strain>
    </source>
</reference>
<organism evidence="1 2">
    <name type="scientific">Penicillium steckii</name>
    <dbReference type="NCBI Taxonomy" id="303698"/>
    <lineage>
        <taxon>Eukaryota</taxon>
        <taxon>Fungi</taxon>
        <taxon>Dikarya</taxon>
        <taxon>Ascomycota</taxon>
        <taxon>Pezizomycotina</taxon>
        <taxon>Eurotiomycetes</taxon>
        <taxon>Eurotiomycetidae</taxon>
        <taxon>Eurotiales</taxon>
        <taxon>Aspergillaceae</taxon>
        <taxon>Penicillium</taxon>
    </lineage>
</organism>
<dbReference type="GO" id="GO:0016279">
    <property type="term" value="F:protein-lysine N-methyltransferase activity"/>
    <property type="evidence" value="ECO:0007669"/>
    <property type="project" value="TreeGrafter"/>
</dbReference>
<dbReference type="InterPro" id="IPR050600">
    <property type="entry name" value="SETD3_SETD6_MTase"/>
</dbReference>
<dbReference type="Proteomes" id="UP000191285">
    <property type="component" value="Unassembled WGS sequence"/>
</dbReference>
<dbReference type="STRING" id="303698.A0A1V6TBL1"/>
<dbReference type="PANTHER" id="PTHR13271">
    <property type="entry name" value="UNCHARACTERIZED PUTATIVE METHYLTRANSFERASE"/>
    <property type="match status" value="1"/>
</dbReference>
<dbReference type="AlphaFoldDB" id="A0A1V6TBL1"/>
<dbReference type="PANTHER" id="PTHR13271:SF135">
    <property type="entry name" value="SET DOMAIN PROTEIN (AFU_ORTHOLOGUE AFUA_4G11040)"/>
    <property type="match status" value="1"/>
</dbReference>
<dbReference type="EMBL" id="MLKD01000009">
    <property type="protein sequence ID" value="OQE22983.1"/>
    <property type="molecule type" value="Genomic_DNA"/>
</dbReference>
<accession>A0A1V6TBL1</accession>
<gene>
    <name evidence="1" type="ORF">PENSTE_c009G03584</name>
</gene>
<name>A0A1V6TBL1_9EURO</name>
<dbReference type="OrthoDB" id="42889at2759"/>
<protein>
    <recommendedName>
        <fullName evidence="3">SET domain-containing protein</fullName>
    </recommendedName>
</protein>
<dbReference type="Gene3D" id="3.90.1410.10">
    <property type="entry name" value="set domain protein methyltransferase, domain 1"/>
    <property type="match status" value="1"/>
</dbReference>